<accession>A0A9Q8WLY9</accession>
<dbReference type="KEGG" id="clup:CLUP02_13747"/>
<protein>
    <submittedName>
        <fullName evidence="2">Uncharacterized protein</fullName>
    </submittedName>
</protein>
<reference evidence="2" key="1">
    <citation type="journal article" date="2021" name="Mol. Plant Microbe Interact.">
        <title>Complete Genome Sequence of the Plant-Pathogenic Fungus Colletotrichum lupini.</title>
        <authorList>
            <person name="Baroncelli R."/>
            <person name="Pensec F."/>
            <person name="Da Lio D."/>
            <person name="Boufleur T."/>
            <person name="Vicente I."/>
            <person name="Sarrocco S."/>
            <person name="Picot A."/>
            <person name="Baraldi E."/>
            <person name="Sukno S."/>
            <person name="Thon M."/>
            <person name="Le Floch G."/>
        </authorList>
    </citation>
    <scope>NUCLEOTIDE SEQUENCE</scope>
    <source>
        <strain evidence="2">IMI 504893</strain>
    </source>
</reference>
<feature type="signal peptide" evidence="1">
    <location>
        <begin position="1"/>
        <end position="24"/>
    </location>
</feature>
<evidence type="ECO:0000313" key="2">
    <source>
        <dbReference type="EMBL" id="UQC88224.1"/>
    </source>
</evidence>
<evidence type="ECO:0000256" key="1">
    <source>
        <dbReference type="SAM" id="SignalP"/>
    </source>
</evidence>
<dbReference type="EMBL" id="CP019479">
    <property type="protein sequence ID" value="UQC88224.1"/>
    <property type="molecule type" value="Genomic_DNA"/>
</dbReference>
<organism evidence="2 3">
    <name type="scientific">Colletotrichum lupini</name>
    <dbReference type="NCBI Taxonomy" id="145971"/>
    <lineage>
        <taxon>Eukaryota</taxon>
        <taxon>Fungi</taxon>
        <taxon>Dikarya</taxon>
        <taxon>Ascomycota</taxon>
        <taxon>Pezizomycotina</taxon>
        <taxon>Sordariomycetes</taxon>
        <taxon>Hypocreomycetidae</taxon>
        <taxon>Glomerellales</taxon>
        <taxon>Glomerellaceae</taxon>
        <taxon>Colletotrichum</taxon>
        <taxon>Colletotrichum acutatum species complex</taxon>
    </lineage>
</organism>
<dbReference type="RefSeq" id="XP_049149830.1">
    <property type="nucleotide sequence ID" value="XM_049292684.1"/>
</dbReference>
<dbReference type="AlphaFoldDB" id="A0A9Q8WLY9"/>
<keyword evidence="1" id="KW-0732">Signal</keyword>
<proteinExistence type="predicted"/>
<name>A0A9Q8WLY9_9PEZI</name>
<dbReference type="Proteomes" id="UP000830671">
    <property type="component" value="Chromosome 7"/>
</dbReference>
<gene>
    <name evidence="2" type="ORF">CLUP02_13747</name>
</gene>
<sequence>MCHLSVVNSLMLLLSISYLFLVNCTQQETSNTPPLDFSKTRTNRHGELVIQSVFNRHPHVLDPVRINLGNGRFSERRRASVLPLGDIPPAADVAVFRVAFQSFVIWIPVTLRAITIARKALLLFVKKLSQSKLENKITSSHDVLPLQYWYPNSMWKYPQQSFEFSVAKALVFNVVTWRTQFYTGLDRKLTMVPACLPQEHISILEGRTFEVSRTVCYDLSRKLQQAQTLDFPQGLEARWLQAIVVALHSIEGKQIDTTHALQRDTDATE</sequence>
<keyword evidence="3" id="KW-1185">Reference proteome</keyword>
<evidence type="ECO:0000313" key="3">
    <source>
        <dbReference type="Proteomes" id="UP000830671"/>
    </source>
</evidence>
<feature type="chain" id="PRO_5040147127" evidence="1">
    <location>
        <begin position="25"/>
        <end position="269"/>
    </location>
</feature>
<dbReference type="GeneID" id="73347694"/>